<feature type="domain" description="TonB C-terminal" evidence="11">
    <location>
        <begin position="67"/>
        <end position="132"/>
    </location>
</feature>
<feature type="chain" id="PRO_5007823805" evidence="10">
    <location>
        <begin position="20"/>
        <end position="133"/>
    </location>
</feature>
<keyword evidence="9" id="KW-0472">Membrane</keyword>
<keyword evidence="3" id="KW-0813">Transport</keyword>
<evidence type="ECO:0000256" key="4">
    <source>
        <dbReference type="ARBA" id="ARBA00022475"/>
    </source>
</evidence>
<keyword evidence="13" id="KW-1185">Reference proteome</keyword>
<comment type="subcellular location">
    <subcellularLocation>
        <location evidence="1">Cell inner membrane</location>
        <topology evidence="1">Single-pass membrane protein</topology>
        <orientation evidence="1">Periplasmic side</orientation>
    </subcellularLocation>
</comment>
<evidence type="ECO:0000256" key="6">
    <source>
        <dbReference type="ARBA" id="ARBA00022692"/>
    </source>
</evidence>
<dbReference type="Pfam" id="PF03544">
    <property type="entry name" value="TonB_C"/>
    <property type="match status" value="1"/>
</dbReference>
<feature type="signal peptide" evidence="10">
    <location>
        <begin position="1"/>
        <end position="19"/>
    </location>
</feature>
<keyword evidence="8" id="KW-1133">Transmembrane helix</keyword>
<reference evidence="13" key="2">
    <citation type="journal article" date="2017" name="Genome Announc.">
        <title>Draft genome sequence of Paludibacter jiangxiensis NM7(T), a propionate-producing fermentative bacterium.</title>
        <authorList>
            <person name="Qiu Y.-L."/>
            <person name="Tourlousse D.M."/>
            <person name="Matsuura N."/>
            <person name="Ohashi A."/>
            <person name="Sekiguchi Y."/>
        </authorList>
    </citation>
    <scope>NUCLEOTIDE SEQUENCE [LARGE SCALE GENOMIC DNA]</scope>
    <source>
        <strain evidence="13">NM7</strain>
    </source>
</reference>
<evidence type="ECO:0000259" key="11">
    <source>
        <dbReference type="Pfam" id="PF03544"/>
    </source>
</evidence>
<evidence type="ECO:0000256" key="3">
    <source>
        <dbReference type="ARBA" id="ARBA00022448"/>
    </source>
</evidence>
<accession>A0A161LFJ1</accession>
<organism evidence="12 13">
    <name type="scientific">Paludibacter jiangxiensis</name>
    <dbReference type="NCBI Taxonomy" id="681398"/>
    <lineage>
        <taxon>Bacteria</taxon>
        <taxon>Pseudomonadati</taxon>
        <taxon>Bacteroidota</taxon>
        <taxon>Bacteroidia</taxon>
        <taxon>Bacteroidales</taxon>
        <taxon>Paludibacteraceae</taxon>
        <taxon>Paludibacter</taxon>
    </lineage>
</organism>
<dbReference type="InterPro" id="IPR006260">
    <property type="entry name" value="TonB/TolA_C"/>
</dbReference>
<dbReference type="GO" id="GO:0015031">
    <property type="term" value="P:protein transport"/>
    <property type="evidence" value="ECO:0007669"/>
    <property type="project" value="UniProtKB-KW"/>
</dbReference>
<evidence type="ECO:0000313" key="12">
    <source>
        <dbReference type="EMBL" id="GAT63387.1"/>
    </source>
</evidence>
<dbReference type="Gene3D" id="3.30.1150.10">
    <property type="match status" value="1"/>
</dbReference>
<keyword evidence="7" id="KW-0653">Protein transport</keyword>
<dbReference type="RefSeq" id="WP_068704498.1">
    <property type="nucleotide sequence ID" value="NZ_BDCR01000003.1"/>
</dbReference>
<evidence type="ECO:0000256" key="8">
    <source>
        <dbReference type="ARBA" id="ARBA00022989"/>
    </source>
</evidence>
<dbReference type="SUPFAM" id="SSF74653">
    <property type="entry name" value="TolA/TonB C-terminal domain"/>
    <property type="match status" value="1"/>
</dbReference>
<keyword evidence="4" id="KW-1003">Cell membrane</keyword>
<keyword evidence="5" id="KW-0997">Cell inner membrane</keyword>
<sequence length="133" mass="15216">MKRYFFLSILILSAFCASAKNPKKQIAASDTTVYTVVDKMPEFPGGKEAMMKFIDLNKQYPNCEDDFQARIIVKCIVEMDGSLSQIIIARSVAPLIDKEALKVVRKMPKWIPGRLKGKIVRVWVTIPVEYRLY</sequence>
<evidence type="ECO:0000256" key="1">
    <source>
        <dbReference type="ARBA" id="ARBA00004383"/>
    </source>
</evidence>
<dbReference type="AlphaFoldDB" id="A0A161LFJ1"/>
<dbReference type="STRING" id="681398.PJIAN_3713"/>
<evidence type="ECO:0000313" key="13">
    <source>
        <dbReference type="Proteomes" id="UP000076586"/>
    </source>
</evidence>
<evidence type="ECO:0000256" key="9">
    <source>
        <dbReference type="ARBA" id="ARBA00023136"/>
    </source>
</evidence>
<dbReference type="OrthoDB" id="9814002at2"/>
<evidence type="ECO:0000256" key="7">
    <source>
        <dbReference type="ARBA" id="ARBA00022927"/>
    </source>
</evidence>
<dbReference type="EMBL" id="BDCR01000003">
    <property type="protein sequence ID" value="GAT63387.1"/>
    <property type="molecule type" value="Genomic_DNA"/>
</dbReference>
<keyword evidence="6" id="KW-0812">Transmembrane</keyword>
<reference evidence="13" key="1">
    <citation type="submission" date="2016-04" db="EMBL/GenBank/DDBJ databases">
        <title>Draft genome sequence of Paludibacter jiangxiensis strain NM7.</title>
        <authorList>
            <person name="Qiu Y."/>
            <person name="Matsuura N."/>
            <person name="Ohashi A."/>
            <person name="Tourlousse M.D."/>
            <person name="Sekiguchi Y."/>
        </authorList>
    </citation>
    <scope>NUCLEOTIDE SEQUENCE [LARGE SCALE GENOMIC DNA]</scope>
    <source>
        <strain evidence="13">NM7</strain>
    </source>
</reference>
<dbReference type="GO" id="GO:0098797">
    <property type="term" value="C:plasma membrane protein complex"/>
    <property type="evidence" value="ECO:0007669"/>
    <property type="project" value="TreeGrafter"/>
</dbReference>
<keyword evidence="10" id="KW-0732">Signal</keyword>
<dbReference type="NCBIfam" id="TIGR01352">
    <property type="entry name" value="tonB_Cterm"/>
    <property type="match status" value="1"/>
</dbReference>
<protein>
    <submittedName>
        <fullName evidence="12">Protein TonB</fullName>
    </submittedName>
</protein>
<dbReference type="PANTHER" id="PTHR33446">
    <property type="entry name" value="PROTEIN TONB-RELATED"/>
    <property type="match status" value="1"/>
</dbReference>
<evidence type="ECO:0000256" key="5">
    <source>
        <dbReference type="ARBA" id="ARBA00022519"/>
    </source>
</evidence>
<dbReference type="GO" id="GO:0055085">
    <property type="term" value="P:transmembrane transport"/>
    <property type="evidence" value="ECO:0007669"/>
    <property type="project" value="InterPro"/>
</dbReference>
<gene>
    <name evidence="12" type="ORF">PJIAN_3713</name>
</gene>
<name>A0A161LFJ1_9BACT</name>
<evidence type="ECO:0000256" key="10">
    <source>
        <dbReference type="SAM" id="SignalP"/>
    </source>
</evidence>
<dbReference type="InterPro" id="IPR037682">
    <property type="entry name" value="TonB_C"/>
</dbReference>
<evidence type="ECO:0000256" key="2">
    <source>
        <dbReference type="ARBA" id="ARBA00006555"/>
    </source>
</evidence>
<dbReference type="InterPro" id="IPR051045">
    <property type="entry name" value="TonB-dependent_transducer"/>
</dbReference>
<proteinExistence type="inferred from homology"/>
<comment type="similarity">
    <text evidence="2">Belongs to the TonB family.</text>
</comment>
<dbReference type="PANTHER" id="PTHR33446:SF2">
    <property type="entry name" value="PROTEIN TONB"/>
    <property type="match status" value="1"/>
</dbReference>
<dbReference type="GO" id="GO:0031992">
    <property type="term" value="F:energy transducer activity"/>
    <property type="evidence" value="ECO:0007669"/>
    <property type="project" value="TreeGrafter"/>
</dbReference>
<comment type="caution">
    <text evidence="12">The sequence shown here is derived from an EMBL/GenBank/DDBJ whole genome shotgun (WGS) entry which is preliminary data.</text>
</comment>
<dbReference type="Proteomes" id="UP000076586">
    <property type="component" value="Unassembled WGS sequence"/>
</dbReference>